<evidence type="ECO:0000256" key="18">
    <source>
        <dbReference type="ARBA" id="ARBA00060592"/>
    </source>
</evidence>
<accession>A0A918N6L6</accession>
<keyword evidence="25" id="KW-1185">Reference proteome</keyword>
<keyword evidence="10 22" id="KW-0547">Nucleotide-binding</keyword>
<evidence type="ECO:0000256" key="10">
    <source>
        <dbReference type="ARBA" id="ARBA00022741"/>
    </source>
</evidence>
<dbReference type="FunFam" id="3.30.1490.20:FF:000007">
    <property type="entry name" value="D-alanine--D-alanine ligase"/>
    <property type="match status" value="1"/>
</dbReference>
<evidence type="ECO:0000256" key="2">
    <source>
        <dbReference type="ARBA" id="ARBA00003921"/>
    </source>
</evidence>
<dbReference type="SUPFAM" id="SSF56059">
    <property type="entry name" value="Glutathione synthetase ATP-binding domain-like"/>
    <property type="match status" value="1"/>
</dbReference>
<comment type="function">
    <text evidence="2 19">Cell wall formation.</text>
</comment>
<dbReference type="InterPro" id="IPR011127">
    <property type="entry name" value="Dala_Dala_lig_N"/>
</dbReference>
<keyword evidence="12 21" id="KW-0460">Magnesium</keyword>
<evidence type="ECO:0000256" key="3">
    <source>
        <dbReference type="ARBA" id="ARBA00004496"/>
    </source>
</evidence>
<keyword evidence="16 19" id="KW-0961">Cell wall biogenesis/degradation</keyword>
<dbReference type="SUPFAM" id="SSF52440">
    <property type="entry name" value="PreATP-grasp domain"/>
    <property type="match status" value="1"/>
</dbReference>
<dbReference type="PROSITE" id="PS00843">
    <property type="entry name" value="DALA_DALA_LIGASE_1"/>
    <property type="match status" value="1"/>
</dbReference>
<organism evidence="24 25">
    <name type="scientific">Saccharospirillum salsuginis</name>
    <dbReference type="NCBI Taxonomy" id="418750"/>
    <lineage>
        <taxon>Bacteria</taxon>
        <taxon>Pseudomonadati</taxon>
        <taxon>Pseudomonadota</taxon>
        <taxon>Gammaproteobacteria</taxon>
        <taxon>Oceanospirillales</taxon>
        <taxon>Saccharospirillaceae</taxon>
        <taxon>Saccharospirillum</taxon>
    </lineage>
</organism>
<dbReference type="GO" id="GO:0008360">
    <property type="term" value="P:regulation of cell shape"/>
    <property type="evidence" value="ECO:0007669"/>
    <property type="project" value="UniProtKB-KW"/>
</dbReference>
<evidence type="ECO:0000256" key="11">
    <source>
        <dbReference type="ARBA" id="ARBA00022840"/>
    </source>
</evidence>
<keyword evidence="8 19" id="KW-0436">Ligase</keyword>
<feature type="binding site" evidence="21">
    <location>
        <position position="261"/>
    </location>
    <ligand>
        <name>Mg(2+)</name>
        <dbReference type="ChEBI" id="CHEBI:18420"/>
        <label>1</label>
    </ligand>
</feature>
<dbReference type="RefSeq" id="WP_189607604.1">
    <property type="nucleotide sequence ID" value="NZ_BMXR01000002.1"/>
</dbReference>
<evidence type="ECO:0000256" key="14">
    <source>
        <dbReference type="ARBA" id="ARBA00022984"/>
    </source>
</evidence>
<feature type="domain" description="ATP-grasp" evidence="23">
    <location>
        <begin position="112"/>
        <end position="307"/>
    </location>
</feature>
<reference evidence="24" key="2">
    <citation type="submission" date="2020-09" db="EMBL/GenBank/DDBJ databases">
        <authorList>
            <person name="Sun Q."/>
            <person name="Kim S."/>
        </authorList>
    </citation>
    <scope>NUCLEOTIDE SEQUENCE</scope>
    <source>
        <strain evidence="24">KCTC 22169</strain>
    </source>
</reference>
<dbReference type="InterPro" id="IPR011095">
    <property type="entry name" value="Dala_Dala_lig_C"/>
</dbReference>
<dbReference type="PROSITE" id="PS00844">
    <property type="entry name" value="DALA_DALA_LIGASE_2"/>
    <property type="match status" value="1"/>
</dbReference>
<dbReference type="NCBIfam" id="TIGR01205">
    <property type="entry name" value="D_ala_D_alaTIGR"/>
    <property type="match status" value="1"/>
</dbReference>
<dbReference type="Proteomes" id="UP000626148">
    <property type="component" value="Unassembled WGS sequence"/>
</dbReference>
<dbReference type="InterPro" id="IPR016185">
    <property type="entry name" value="PreATP-grasp_dom_sf"/>
</dbReference>
<dbReference type="PANTHER" id="PTHR23132">
    <property type="entry name" value="D-ALANINE--D-ALANINE LIGASE"/>
    <property type="match status" value="1"/>
</dbReference>
<dbReference type="HAMAP" id="MF_00047">
    <property type="entry name" value="Dala_Dala_lig"/>
    <property type="match status" value="1"/>
</dbReference>
<dbReference type="PANTHER" id="PTHR23132:SF23">
    <property type="entry name" value="D-ALANINE--D-ALANINE LIGASE B"/>
    <property type="match status" value="1"/>
</dbReference>
<evidence type="ECO:0000256" key="21">
    <source>
        <dbReference type="PIRSR" id="PIRSR039102-3"/>
    </source>
</evidence>
<dbReference type="PROSITE" id="PS50975">
    <property type="entry name" value="ATP_GRASP"/>
    <property type="match status" value="1"/>
</dbReference>
<dbReference type="GO" id="GO:0046872">
    <property type="term" value="F:metal ion binding"/>
    <property type="evidence" value="ECO:0007669"/>
    <property type="project" value="UniProtKB-KW"/>
</dbReference>
<dbReference type="InterPro" id="IPR005905">
    <property type="entry name" value="D_ala_D_ala"/>
</dbReference>
<dbReference type="Pfam" id="PF01820">
    <property type="entry name" value="Dala_Dala_lig_N"/>
    <property type="match status" value="1"/>
</dbReference>
<evidence type="ECO:0000256" key="22">
    <source>
        <dbReference type="PROSITE-ProRule" id="PRU00409"/>
    </source>
</evidence>
<dbReference type="GO" id="GO:0009252">
    <property type="term" value="P:peptidoglycan biosynthetic process"/>
    <property type="evidence" value="ECO:0007669"/>
    <property type="project" value="UniProtKB-UniRule"/>
</dbReference>
<name>A0A918N6L6_9GAMM</name>
<dbReference type="InterPro" id="IPR011761">
    <property type="entry name" value="ATP-grasp"/>
</dbReference>
<comment type="pathway">
    <text evidence="18">Glycan biosynthesis.</text>
</comment>
<keyword evidence="9 21" id="KW-0479">Metal-binding</keyword>
<evidence type="ECO:0000256" key="19">
    <source>
        <dbReference type="HAMAP-Rule" id="MF_00047"/>
    </source>
</evidence>
<feature type="binding site" evidence="21">
    <location>
        <position position="274"/>
    </location>
    <ligand>
        <name>Mg(2+)</name>
        <dbReference type="ChEBI" id="CHEBI:18420"/>
        <label>1</label>
    </ligand>
</feature>
<dbReference type="InterPro" id="IPR000291">
    <property type="entry name" value="D-Ala_lig_Van_CS"/>
</dbReference>
<dbReference type="NCBIfam" id="NF002378">
    <property type="entry name" value="PRK01372.1"/>
    <property type="match status" value="1"/>
</dbReference>
<evidence type="ECO:0000256" key="6">
    <source>
        <dbReference type="ARBA" id="ARBA00012216"/>
    </source>
</evidence>
<keyword evidence="13 19" id="KW-0133">Cell shape</keyword>
<evidence type="ECO:0000313" key="24">
    <source>
        <dbReference type="EMBL" id="GGX46706.1"/>
    </source>
</evidence>
<comment type="catalytic activity">
    <reaction evidence="17 19">
        <text>2 D-alanine + ATP = D-alanyl-D-alanine + ADP + phosphate + H(+)</text>
        <dbReference type="Rhea" id="RHEA:11224"/>
        <dbReference type="ChEBI" id="CHEBI:15378"/>
        <dbReference type="ChEBI" id="CHEBI:30616"/>
        <dbReference type="ChEBI" id="CHEBI:43474"/>
        <dbReference type="ChEBI" id="CHEBI:57416"/>
        <dbReference type="ChEBI" id="CHEBI:57822"/>
        <dbReference type="ChEBI" id="CHEBI:456216"/>
        <dbReference type="EC" id="6.3.2.4"/>
    </reaction>
</comment>
<evidence type="ECO:0000256" key="16">
    <source>
        <dbReference type="ARBA" id="ARBA00023316"/>
    </source>
</evidence>
<dbReference type="GO" id="GO:0005829">
    <property type="term" value="C:cytosol"/>
    <property type="evidence" value="ECO:0007669"/>
    <property type="project" value="TreeGrafter"/>
</dbReference>
<evidence type="ECO:0000256" key="13">
    <source>
        <dbReference type="ARBA" id="ARBA00022960"/>
    </source>
</evidence>
<dbReference type="GO" id="GO:0008716">
    <property type="term" value="F:D-alanine-D-alanine ligase activity"/>
    <property type="evidence" value="ECO:0007669"/>
    <property type="project" value="UniProtKB-UniRule"/>
</dbReference>
<evidence type="ECO:0000313" key="25">
    <source>
        <dbReference type="Proteomes" id="UP000626148"/>
    </source>
</evidence>
<evidence type="ECO:0000256" key="17">
    <source>
        <dbReference type="ARBA" id="ARBA00047614"/>
    </source>
</evidence>
<evidence type="ECO:0000259" key="23">
    <source>
        <dbReference type="PROSITE" id="PS50975"/>
    </source>
</evidence>
<dbReference type="PIRSF" id="PIRSF039102">
    <property type="entry name" value="Ddl/VanB"/>
    <property type="match status" value="1"/>
</dbReference>
<feature type="binding site" evidence="21">
    <location>
        <position position="276"/>
    </location>
    <ligand>
        <name>Mg(2+)</name>
        <dbReference type="ChEBI" id="CHEBI:18420"/>
        <label>2</label>
    </ligand>
</feature>
<comment type="pathway">
    <text evidence="4 19">Cell wall biogenesis; peptidoglycan biosynthesis.</text>
</comment>
<evidence type="ECO:0000256" key="15">
    <source>
        <dbReference type="ARBA" id="ARBA00023211"/>
    </source>
</evidence>
<evidence type="ECO:0000256" key="1">
    <source>
        <dbReference type="ARBA" id="ARBA00001936"/>
    </source>
</evidence>
<feature type="active site" evidence="20">
    <location>
        <position position="24"/>
    </location>
</feature>
<gene>
    <name evidence="24" type="primary">ddlB</name>
    <name evidence="19" type="synonym">ddl</name>
    <name evidence="24" type="ORF">GCM10007392_12290</name>
</gene>
<evidence type="ECO:0000256" key="4">
    <source>
        <dbReference type="ARBA" id="ARBA00004752"/>
    </source>
</evidence>
<keyword evidence="15 21" id="KW-0464">Manganese</keyword>
<evidence type="ECO:0000256" key="20">
    <source>
        <dbReference type="PIRSR" id="PIRSR039102-1"/>
    </source>
</evidence>
<sequence>MTTLKPEQRRFRTVGVVYGGESAERAVALRSGETVIQALKDAGYEVLTHDVTSRAGLMDWLRQVKADVIFPVLHGRGGEDGVLQGLLEWCGLPYVGSGVLASALAIDKLRSKWVFGSANVPTPTFAVIRSEEERAALEHQVDYPVMVKPVHEGSSIGMSRADDADGLKAACDLAFRYDREVMIEQFITGQEYTVAVVGDVALPVIRVKAATGFYDYEAKYEKNDTEYGLPSGLGEARETEVQNLALRAFRALGCEGWGRVDLMMDEAGQPLVLEANTIPGMTDHSLVPKAANAVGWSLAELMHRILATVPERRE</sequence>
<comment type="cofactor">
    <cofactor evidence="1">
        <name>Mn(2+)</name>
        <dbReference type="ChEBI" id="CHEBI:29035"/>
    </cofactor>
</comment>
<comment type="caution">
    <text evidence="24">The sequence shown here is derived from an EMBL/GenBank/DDBJ whole genome shotgun (WGS) entry which is preliminary data.</text>
</comment>
<dbReference type="EMBL" id="BMXR01000002">
    <property type="protein sequence ID" value="GGX46706.1"/>
    <property type="molecule type" value="Genomic_DNA"/>
</dbReference>
<feature type="active site" evidence="20">
    <location>
        <position position="154"/>
    </location>
</feature>
<evidence type="ECO:0000256" key="7">
    <source>
        <dbReference type="ARBA" id="ARBA00022490"/>
    </source>
</evidence>
<feature type="binding site" evidence="21">
    <location>
        <position position="274"/>
    </location>
    <ligand>
        <name>Mg(2+)</name>
        <dbReference type="ChEBI" id="CHEBI:18420"/>
        <label>2</label>
    </ligand>
</feature>
<dbReference type="Pfam" id="PF07478">
    <property type="entry name" value="Dala_Dala_lig_C"/>
    <property type="match status" value="1"/>
</dbReference>
<comment type="subcellular location">
    <subcellularLocation>
        <location evidence="3 19">Cytoplasm</location>
    </subcellularLocation>
</comment>
<evidence type="ECO:0000256" key="12">
    <source>
        <dbReference type="ARBA" id="ARBA00022842"/>
    </source>
</evidence>
<keyword evidence="14 19" id="KW-0573">Peptidoglycan synthesis</keyword>
<dbReference type="SMART" id="SM01209">
    <property type="entry name" value="GARS_A"/>
    <property type="match status" value="1"/>
</dbReference>
<proteinExistence type="inferred from homology"/>
<protein>
    <recommendedName>
        <fullName evidence="6 19">D-alanine--D-alanine ligase</fullName>
        <ecNumber evidence="6 19">6.3.2.4</ecNumber>
    </recommendedName>
    <alternativeName>
        <fullName evidence="19">D-Ala-D-Ala ligase</fullName>
    </alternativeName>
    <alternativeName>
        <fullName evidence="19">D-alanylalanine synthetase</fullName>
    </alternativeName>
</protein>
<dbReference type="Gene3D" id="3.30.470.20">
    <property type="entry name" value="ATP-grasp fold, B domain"/>
    <property type="match status" value="1"/>
</dbReference>
<evidence type="ECO:0000256" key="5">
    <source>
        <dbReference type="ARBA" id="ARBA00010871"/>
    </source>
</evidence>
<dbReference type="GO" id="GO:0071555">
    <property type="term" value="P:cell wall organization"/>
    <property type="evidence" value="ECO:0007669"/>
    <property type="project" value="UniProtKB-KW"/>
</dbReference>
<evidence type="ECO:0000256" key="8">
    <source>
        <dbReference type="ARBA" id="ARBA00022598"/>
    </source>
</evidence>
<comment type="cofactor">
    <cofactor evidence="21">
        <name>Mg(2+)</name>
        <dbReference type="ChEBI" id="CHEBI:18420"/>
    </cofactor>
    <cofactor evidence="21">
        <name>Mn(2+)</name>
        <dbReference type="ChEBI" id="CHEBI:29035"/>
    </cofactor>
    <text evidence="21">Binds 2 magnesium or manganese ions per subunit.</text>
</comment>
<dbReference type="GO" id="GO:0005524">
    <property type="term" value="F:ATP binding"/>
    <property type="evidence" value="ECO:0007669"/>
    <property type="project" value="UniProtKB-UniRule"/>
</dbReference>
<reference evidence="24" key="1">
    <citation type="journal article" date="2014" name="Int. J. Syst. Evol. Microbiol.">
        <title>Complete genome sequence of Corynebacterium casei LMG S-19264T (=DSM 44701T), isolated from a smear-ripened cheese.</title>
        <authorList>
            <consortium name="US DOE Joint Genome Institute (JGI-PGF)"/>
            <person name="Walter F."/>
            <person name="Albersmeier A."/>
            <person name="Kalinowski J."/>
            <person name="Ruckert C."/>
        </authorList>
    </citation>
    <scope>NUCLEOTIDE SEQUENCE</scope>
    <source>
        <strain evidence="24">KCTC 22169</strain>
    </source>
</reference>
<dbReference type="InterPro" id="IPR013815">
    <property type="entry name" value="ATP_grasp_subdomain_1"/>
</dbReference>
<evidence type="ECO:0000256" key="9">
    <source>
        <dbReference type="ARBA" id="ARBA00022723"/>
    </source>
</evidence>
<comment type="similarity">
    <text evidence="5 19">Belongs to the D-alanine--D-alanine ligase family.</text>
</comment>
<dbReference type="Gene3D" id="3.40.50.20">
    <property type="match status" value="1"/>
</dbReference>
<keyword evidence="7 19" id="KW-0963">Cytoplasm</keyword>
<keyword evidence="11 22" id="KW-0067">ATP-binding</keyword>
<dbReference type="AlphaFoldDB" id="A0A918N6L6"/>
<feature type="active site" evidence="20">
    <location>
        <position position="285"/>
    </location>
</feature>
<dbReference type="EC" id="6.3.2.4" evidence="6 19"/>
<dbReference type="Gene3D" id="3.30.1490.20">
    <property type="entry name" value="ATP-grasp fold, A domain"/>
    <property type="match status" value="1"/>
</dbReference>